<organism evidence="1">
    <name type="scientific">hydrothermal vent metagenome</name>
    <dbReference type="NCBI Taxonomy" id="652676"/>
    <lineage>
        <taxon>unclassified sequences</taxon>
        <taxon>metagenomes</taxon>
        <taxon>ecological metagenomes</taxon>
    </lineage>
</organism>
<dbReference type="AlphaFoldDB" id="A0A3B0R3L7"/>
<accession>A0A3B0R3L7</accession>
<proteinExistence type="predicted"/>
<name>A0A3B0R3L7_9ZZZZ</name>
<dbReference type="EMBL" id="UOEE01000011">
    <property type="protein sequence ID" value="VAV86791.1"/>
    <property type="molecule type" value="Genomic_DNA"/>
</dbReference>
<protein>
    <submittedName>
        <fullName evidence="1">Uncharacterized protein</fullName>
    </submittedName>
</protein>
<reference evidence="1" key="1">
    <citation type="submission" date="2018-06" db="EMBL/GenBank/DDBJ databases">
        <authorList>
            <person name="Zhirakovskaya E."/>
        </authorList>
    </citation>
    <scope>NUCLEOTIDE SEQUENCE</scope>
</reference>
<gene>
    <name evidence="1" type="ORF">MNBD_ALPHA06-124</name>
</gene>
<sequence>MMATFALDGPAKCSGLPIVQYDADSLAREIGVGFALMDAQTETHTTPGGSAQNFQYLRMQRVE</sequence>
<evidence type="ECO:0000313" key="1">
    <source>
        <dbReference type="EMBL" id="VAV86791.1"/>
    </source>
</evidence>